<keyword evidence="12" id="KW-0326">Glycosidase</keyword>
<dbReference type="InterPro" id="IPR015886">
    <property type="entry name" value="H2TH_FPG"/>
</dbReference>
<dbReference type="STRING" id="1960309.SAMN03159343_3211"/>
<dbReference type="InterPro" id="IPR000214">
    <property type="entry name" value="Znf_DNA_glyclase/AP_lyase"/>
</dbReference>
<dbReference type="Pfam" id="PF01149">
    <property type="entry name" value="Fapy_DNA_glyco"/>
    <property type="match status" value="1"/>
</dbReference>
<keyword evidence="16" id="KW-0255">Endonuclease</keyword>
<keyword evidence="7" id="KW-0862">Zinc</keyword>
<dbReference type="CDD" id="cd08971">
    <property type="entry name" value="AcNei2_N"/>
    <property type="match status" value="1"/>
</dbReference>
<dbReference type="SUPFAM" id="SSF46946">
    <property type="entry name" value="S13-like H2TH domain"/>
    <property type="match status" value="1"/>
</dbReference>
<dbReference type="GO" id="GO:0008270">
    <property type="term" value="F:zinc ion binding"/>
    <property type="evidence" value="ECO:0007669"/>
    <property type="project" value="UniProtKB-KW"/>
</dbReference>
<evidence type="ECO:0000256" key="2">
    <source>
        <dbReference type="ARBA" id="ARBA00012720"/>
    </source>
</evidence>
<dbReference type="AlphaFoldDB" id="A0A1G4YNU0"/>
<accession>A0A1G4YNU0</accession>
<evidence type="ECO:0000313" key="16">
    <source>
        <dbReference type="EMBL" id="SCX55137.1"/>
    </source>
</evidence>
<proteinExistence type="inferred from homology"/>
<dbReference type="InterPro" id="IPR035937">
    <property type="entry name" value="FPG_N"/>
</dbReference>
<dbReference type="InterPro" id="IPR010979">
    <property type="entry name" value="Ribosomal_uS13-like_H2TH"/>
</dbReference>
<evidence type="ECO:0000259" key="15">
    <source>
        <dbReference type="PROSITE" id="PS51068"/>
    </source>
</evidence>
<evidence type="ECO:0000256" key="12">
    <source>
        <dbReference type="ARBA" id="ARBA00023295"/>
    </source>
</evidence>
<evidence type="ECO:0000256" key="13">
    <source>
        <dbReference type="PROSITE-ProRule" id="PRU00391"/>
    </source>
</evidence>
<dbReference type="OrthoDB" id="9800855at2"/>
<dbReference type="PANTHER" id="PTHR42697">
    <property type="entry name" value="ENDONUCLEASE 8"/>
    <property type="match status" value="1"/>
</dbReference>
<gene>
    <name evidence="16" type="ORF">SAMN03159343_3211</name>
</gene>
<feature type="domain" description="FPG-type" evidence="14">
    <location>
        <begin position="229"/>
        <end position="268"/>
    </location>
</feature>
<evidence type="ECO:0000256" key="3">
    <source>
        <dbReference type="ARBA" id="ARBA00022723"/>
    </source>
</evidence>
<dbReference type="SUPFAM" id="SSF57716">
    <property type="entry name" value="Glucocorticoid receptor-like (DNA-binding domain)"/>
    <property type="match status" value="1"/>
</dbReference>
<protein>
    <recommendedName>
        <fullName evidence="2">DNA-(apurinic or apyrimidinic site) lyase</fullName>
        <ecNumber evidence="2">4.2.99.18</ecNumber>
    </recommendedName>
</protein>
<evidence type="ECO:0000313" key="17">
    <source>
        <dbReference type="Proteomes" id="UP000198981"/>
    </source>
</evidence>
<name>A0A1G4YNU0_9ACTN</name>
<keyword evidence="16" id="KW-0540">Nuclease</keyword>
<keyword evidence="4" id="KW-0227">DNA damage</keyword>
<dbReference type="GO" id="GO:0000703">
    <property type="term" value="F:oxidized pyrimidine nucleobase lesion DNA N-glycosylase activity"/>
    <property type="evidence" value="ECO:0007669"/>
    <property type="project" value="TreeGrafter"/>
</dbReference>
<evidence type="ECO:0000256" key="11">
    <source>
        <dbReference type="ARBA" id="ARBA00023268"/>
    </source>
</evidence>
<organism evidence="16 17">
    <name type="scientific">Klenkia marina</name>
    <dbReference type="NCBI Taxonomy" id="1960309"/>
    <lineage>
        <taxon>Bacteria</taxon>
        <taxon>Bacillati</taxon>
        <taxon>Actinomycetota</taxon>
        <taxon>Actinomycetes</taxon>
        <taxon>Geodermatophilales</taxon>
        <taxon>Geodermatophilaceae</taxon>
        <taxon>Klenkia</taxon>
    </lineage>
</organism>
<evidence type="ECO:0000256" key="6">
    <source>
        <dbReference type="ARBA" id="ARBA00022801"/>
    </source>
</evidence>
<keyword evidence="3" id="KW-0479">Metal-binding</keyword>
<dbReference type="Gene3D" id="1.10.8.50">
    <property type="match status" value="1"/>
</dbReference>
<evidence type="ECO:0000256" key="7">
    <source>
        <dbReference type="ARBA" id="ARBA00022833"/>
    </source>
</evidence>
<feature type="domain" description="Formamidopyrimidine-DNA glycosylase catalytic" evidence="15">
    <location>
        <begin position="2"/>
        <end position="90"/>
    </location>
</feature>
<keyword evidence="11" id="KW-0511">Multifunctional enzyme</keyword>
<keyword evidence="17" id="KW-1185">Reference proteome</keyword>
<evidence type="ECO:0000256" key="10">
    <source>
        <dbReference type="ARBA" id="ARBA00023239"/>
    </source>
</evidence>
<evidence type="ECO:0000256" key="9">
    <source>
        <dbReference type="ARBA" id="ARBA00023204"/>
    </source>
</evidence>
<dbReference type="SMART" id="SM01232">
    <property type="entry name" value="H2TH"/>
    <property type="match status" value="1"/>
</dbReference>
<dbReference type="EMBL" id="FMUH01000005">
    <property type="protein sequence ID" value="SCX55137.1"/>
    <property type="molecule type" value="Genomic_DNA"/>
</dbReference>
<keyword evidence="10" id="KW-0456">Lyase</keyword>
<dbReference type="RefSeq" id="WP_092806107.1">
    <property type="nucleotide sequence ID" value="NZ_FMUH01000005.1"/>
</dbReference>
<evidence type="ECO:0000256" key="1">
    <source>
        <dbReference type="ARBA" id="ARBA00009409"/>
    </source>
</evidence>
<dbReference type="Gene3D" id="3.20.190.10">
    <property type="entry name" value="MutM-like, N-terminal"/>
    <property type="match status" value="1"/>
</dbReference>
<comment type="similarity">
    <text evidence="1">Belongs to the FPG family.</text>
</comment>
<keyword evidence="9" id="KW-0234">DNA repair</keyword>
<dbReference type="EC" id="4.2.99.18" evidence="2"/>
<keyword evidence="5 13" id="KW-0863">Zinc-finger</keyword>
<sequence length="268" mass="29450">MPEGDTIYRLARRLQVLVGTQVESSDFRVPRFATSDLAGARVLSLVPRGKHMLTRFDLAGQAITLHTHLEMDGEWKVVGHGKLLPRRLMGDARLVLATSGPTAIGLRLPVVELLPTDAEHTVIGHLGPDLLDDALPVPEIIARATANLESQPDRPLVSALLDQRLVLGLGNVWVNELAFLRGHLPLTPVGQVEVEPLVRLAVRAMRFAVQPGGPGRVTTGNTRPGERYYVYGRTGEPCRRCGTKLEFSPEVPNDPGVRHTWWCPRCQT</sequence>
<dbReference type="SMART" id="SM00898">
    <property type="entry name" value="Fapy_DNA_glyco"/>
    <property type="match status" value="1"/>
</dbReference>
<dbReference type="Proteomes" id="UP000198981">
    <property type="component" value="Unassembled WGS sequence"/>
</dbReference>
<dbReference type="InterPro" id="IPR012319">
    <property type="entry name" value="FPG_cat"/>
</dbReference>
<reference evidence="17" key="1">
    <citation type="submission" date="2016-10" db="EMBL/GenBank/DDBJ databases">
        <authorList>
            <person name="Varghese N."/>
            <person name="Submissions S."/>
        </authorList>
    </citation>
    <scope>NUCLEOTIDE SEQUENCE [LARGE SCALE GENOMIC DNA]</scope>
    <source>
        <strain evidence="17">DSM 45722</strain>
    </source>
</reference>
<dbReference type="PROSITE" id="PS51068">
    <property type="entry name" value="FPG_CAT"/>
    <property type="match status" value="1"/>
</dbReference>
<dbReference type="SUPFAM" id="SSF81624">
    <property type="entry name" value="N-terminal domain of MutM-like DNA repair proteins"/>
    <property type="match status" value="1"/>
</dbReference>
<dbReference type="PROSITE" id="PS51066">
    <property type="entry name" value="ZF_FPG_2"/>
    <property type="match status" value="1"/>
</dbReference>
<keyword evidence="8" id="KW-0238">DNA-binding</keyword>
<dbReference type="InterPro" id="IPR044090">
    <property type="entry name" value="Nei2_N"/>
</dbReference>
<dbReference type="GO" id="GO:0140078">
    <property type="term" value="F:class I DNA-(apurinic or apyrimidinic site) endonuclease activity"/>
    <property type="evidence" value="ECO:0007669"/>
    <property type="project" value="UniProtKB-EC"/>
</dbReference>
<evidence type="ECO:0000259" key="14">
    <source>
        <dbReference type="PROSITE" id="PS51066"/>
    </source>
</evidence>
<dbReference type="GO" id="GO:0006284">
    <property type="term" value="P:base-excision repair"/>
    <property type="evidence" value="ECO:0007669"/>
    <property type="project" value="InterPro"/>
</dbReference>
<keyword evidence="6" id="KW-0378">Hydrolase</keyword>
<evidence type="ECO:0000256" key="5">
    <source>
        <dbReference type="ARBA" id="ARBA00022771"/>
    </source>
</evidence>
<evidence type="ECO:0000256" key="8">
    <source>
        <dbReference type="ARBA" id="ARBA00023125"/>
    </source>
</evidence>
<evidence type="ECO:0000256" key="4">
    <source>
        <dbReference type="ARBA" id="ARBA00022763"/>
    </source>
</evidence>
<dbReference type="PANTHER" id="PTHR42697:SF1">
    <property type="entry name" value="ENDONUCLEASE 8"/>
    <property type="match status" value="1"/>
</dbReference>
<dbReference type="GO" id="GO:0003684">
    <property type="term" value="F:damaged DNA binding"/>
    <property type="evidence" value="ECO:0007669"/>
    <property type="project" value="InterPro"/>
</dbReference>